<dbReference type="PROSITE" id="PS50213">
    <property type="entry name" value="FAS1"/>
    <property type="match status" value="1"/>
</dbReference>
<evidence type="ECO:0000259" key="2">
    <source>
        <dbReference type="PROSITE" id="PS50213"/>
    </source>
</evidence>
<dbReference type="GO" id="GO:0005615">
    <property type="term" value="C:extracellular space"/>
    <property type="evidence" value="ECO:0007669"/>
    <property type="project" value="TreeGrafter"/>
</dbReference>
<dbReference type="OrthoDB" id="9800666at2"/>
<dbReference type="InterPro" id="IPR036378">
    <property type="entry name" value="FAS1_dom_sf"/>
</dbReference>
<feature type="chain" id="PRO_5006665568" evidence="1">
    <location>
        <begin position="23"/>
        <end position="183"/>
    </location>
</feature>
<accession>A0A0T5VS20</accession>
<dbReference type="RefSeq" id="WP_057931760.1">
    <property type="nucleotide sequence ID" value="NZ_LMZQ01000004.1"/>
</dbReference>
<dbReference type="SUPFAM" id="SSF82153">
    <property type="entry name" value="FAS1 domain"/>
    <property type="match status" value="1"/>
</dbReference>
<dbReference type="SMART" id="SM00554">
    <property type="entry name" value="FAS1"/>
    <property type="match status" value="1"/>
</dbReference>
<evidence type="ECO:0000313" key="4">
    <source>
        <dbReference type="Proteomes" id="UP000051950"/>
    </source>
</evidence>
<proteinExistence type="predicted"/>
<dbReference type="InterPro" id="IPR050904">
    <property type="entry name" value="Adhesion/Biosynth-related"/>
</dbReference>
<evidence type="ECO:0000256" key="1">
    <source>
        <dbReference type="SAM" id="SignalP"/>
    </source>
</evidence>
<dbReference type="STRING" id="687842.ASU31_07540"/>
<organism evidence="3 4">
    <name type="scientific">Pedobacter ginsenosidimutans</name>
    <dbReference type="NCBI Taxonomy" id="687842"/>
    <lineage>
        <taxon>Bacteria</taxon>
        <taxon>Pseudomonadati</taxon>
        <taxon>Bacteroidota</taxon>
        <taxon>Sphingobacteriia</taxon>
        <taxon>Sphingobacteriales</taxon>
        <taxon>Sphingobacteriaceae</taxon>
        <taxon>Pedobacter</taxon>
    </lineage>
</organism>
<dbReference type="PANTHER" id="PTHR10900">
    <property type="entry name" value="PERIOSTIN-RELATED"/>
    <property type="match status" value="1"/>
</dbReference>
<dbReference type="FunFam" id="2.30.180.10:FF:000019">
    <property type="entry name" value="Cell surface lipoprotein"/>
    <property type="match status" value="1"/>
</dbReference>
<reference evidence="3 4" key="1">
    <citation type="submission" date="2015-11" db="EMBL/GenBank/DDBJ databases">
        <title>Sequence of Pedobacter ginsenosidimutans.</title>
        <authorList>
            <person name="Carson E."/>
            <person name="Keyser V."/>
            <person name="Newman J."/>
            <person name="Miller J."/>
        </authorList>
    </citation>
    <scope>NUCLEOTIDE SEQUENCE [LARGE SCALE GENOMIC DNA]</scope>
    <source>
        <strain evidence="3 4">KACC 14530</strain>
    </source>
</reference>
<feature type="domain" description="FAS1" evidence="2">
    <location>
        <begin position="36"/>
        <end position="180"/>
    </location>
</feature>
<name>A0A0T5VS20_9SPHI</name>
<dbReference type="Proteomes" id="UP000051950">
    <property type="component" value="Unassembled WGS sequence"/>
</dbReference>
<dbReference type="AlphaFoldDB" id="A0A0T5VS20"/>
<gene>
    <name evidence="3" type="ORF">ASU31_07540</name>
</gene>
<dbReference type="InterPro" id="IPR000782">
    <property type="entry name" value="FAS1_domain"/>
</dbReference>
<dbReference type="PANTHER" id="PTHR10900:SF77">
    <property type="entry name" value="FI19380P1"/>
    <property type="match status" value="1"/>
</dbReference>
<comment type="caution">
    <text evidence="3">The sequence shown here is derived from an EMBL/GenBank/DDBJ whole genome shotgun (WGS) entry which is preliminary data.</text>
</comment>
<feature type="signal peptide" evidence="1">
    <location>
        <begin position="1"/>
        <end position="22"/>
    </location>
</feature>
<sequence>MKNLILTAFAVITMAFTTQVYAQKNPMVGGAAMYSTKDIVDNAVNSKDHTTLVAAVKAAGLVETLKSAGPFTVFAPTNAAFDKLPAGTVDNLVKPENKATLTTILTYHVVAGKMDSKAIAKAIKAGGGKAELTTVQGGKLWAWMEGKKLVLKDEKGGMSTVTIADVYQKNGVIHVIDTVLMPK</sequence>
<evidence type="ECO:0000313" key="3">
    <source>
        <dbReference type="EMBL" id="KRT16659.1"/>
    </source>
</evidence>
<dbReference type="Pfam" id="PF02469">
    <property type="entry name" value="Fasciclin"/>
    <property type="match status" value="1"/>
</dbReference>
<keyword evidence="4" id="KW-1185">Reference proteome</keyword>
<dbReference type="EMBL" id="LMZQ01000004">
    <property type="protein sequence ID" value="KRT16659.1"/>
    <property type="molecule type" value="Genomic_DNA"/>
</dbReference>
<dbReference type="Gene3D" id="2.30.180.10">
    <property type="entry name" value="FAS1 domain"/>
    <property type="match status" value="1"/>
</dbReference>
<protein>
    <submittedName>
        <fullName evidence="3">Fasciclin</fullName>
    </submittedName>
</protein>
<keyword evidence="1" id="KW-0732">Signal</keyword>